<organism evidence="2 3">
    <name type="scientific">Thermospira aquatica</name>
    <dbReference type="NCBI Taxonomy" id="2828656"/>
    <lineage>
        <taxon>Bacteria</taxon>
        <taxon>Pseudomonadati</taxon>
        <taxon>Spirochaetota</taxon>
        <taxon>Spirochaetia</taxon>
        <taxon>Brevinematales</taxon>
        <taxon>Thermospiraceae</taxon>
        <taxon>Thermospira</taxon>
    </lineage>
</organism>
<dbReference type="AlphaFoldDB" id="A0AAX3BGF0"/>
<reference evidence="2" key="2">
    <citation type="submission" date="2022-06" db="EMBL/GenBank/DDBJ databases">
        <title>Thermospira aquatica gen. nov., sp. nov.</title>
        <authorList>
            <person name="Ben Ali Gam Z."/>
            <person name="Labat M."/>
        </authorList>
    </citation>
    <scope>NUCLEOTIDE SEQUENCE</scope>
    <source>
        <strain evidence="2">F1F22</strain>
    </source>
</reference>
<evidence type="ECO:0000313" key="3">
    <source>
        <dbReference type="Proteomes" id="UP001056539"/>
    </source>
</evidence>
<evidence type="ECO:0008006" key="4">
    <source>
        <dbReference type="Google" id="ProtNLM"/>
    </source>
</evidence>
<keyword evidence="1" id="KW-0175">Coiled coil</keyword>
<accession>A0AAX3BGF0</accession>
<evidence type="ECO:0000256" key="1">
    <source>
        <dbReference type="SAM" id="Coils"/>
    </source>
</evidence>
<feature type="coiled-coil region" evidence="1">
    <location>
        <begin position="16"/>
        <end position="118"/>
    </location>
</feature>
<proteinExistence type="predicted"/>
<keyword evidence="3" id="KW-1185">Reference proteome</keyword>
<evidence type="ECO:0000313" key="2">
    <source>
        <dbReference type="EMBL" id="URA11301.1"/>
    </source>
</evidence>
<dbReference type="Gene3D" id="1.10.287.1490">
    <property type="match status" value="1"/>
</dbReference>
<dbReference type="Proteomes" id="UP001056539">
    <property type="component" value="Chromosome"/>
</dbReference>
<protein>
    <recommendedName>
        <fullName evidence="4">C4-type zinc ribbon domain-containing protein</fullName>
    </recommendedName>
</protein>
<gene>
    <name evidence="2" type="ORF">KDW03_05770</name>
</gene>
<name>A0AAX3BGF0_9SPIR</name>
<dbReference type="RefSeq" id="WP_271436433.1">
    <property type="nucleotide sequence ID" value="NZ_CP073355.1"/>
</dbReference>
<sequence length="251" mass="29619">MISFGTGIRLDKIKKLVEYQNLYNREQEIRKKYQDEEKKMDKLLADNATLVARKNDLEMIIYATQKKLEEEQQKKLQLEQRLKELDENKDKVKITRQIKTWEKEMETLQQDLNMIIHQIDYETHKQTDTMEELNQVNAKMLENDAKIKALRETIAAIEAKHKDELTYILETQKNIASEFDVSVIEYFILLLRKTKGQAIVSVLDGDTCSGCYTILPTVIQGEIGPNLPEEEIELQQCPHCFRFLYYPQWLD</sequence>
<dbReference type="EMBL" id="CP073355">
    <property type="protein sequence ID" value="URA11301.1"/>
    <property type="molecule type" value="Genomic_DNA"/>
</dbReference>
<reference evidence="2" key="1">
    <citation type="submission" date="2021-04" db="EMBL/GenBank/DDBJ databases">
        <authorList>
            <person name="Postec A."/>
        </authorList>
    </citation>
    <scope>NUCLEOTIDE SEQUENCE</scope>
    <source>
        <strain evidence="2">F1F22</strain>
    </source>
</reference>
<dbReference type="KEGG" id="taqu:KDW03_05770"/>